<protein>
    <submittedName>
        <fullName evidence="1">Uncharacterized protein</fullName>
    </submittedName>
</protein>
<dbReference type="AlphaFoldDB" id="A0A9D5RC55"/>
<sequence>MAENKVIRCPECMRRDIDSELFYDKKDDEYYCRLCCYSADEETAFGDLKKFKTEKYKSYKYSK</sequence>
<dbReference type="EMBL" id="JADCKB010000020">
    <property type="protein sequence ID" value="MBE5040678.1"/>
    <property type="molecule type" value="Genomic_DNA"/>
</dbReference>
<gene>
    <name evidence="1" type="ORF">INF28_09415</name>
</gene>
<evidence type="ECO:0000313" key="1">
    <source>
        <dbReference type="EMBL" id="MBE5040678.1"/>
    </source>
</evidence>
<name>A0A9D5RC55_9FIRM</name>
<comment type="caution">
    <text evidence="1">The sequence shown here is derived from an EMBL/GenBank/DDBJ whole genome shotgun (WGS) entry which is preliminary data.</text>
</comment>
<evidence type="ECO:0000313" key="2">
    <source>
        <dbReference type="Proteomes" id="UP000806542"/>
    </source>
</evidence>
<dbReference type="RefSeq" id="WP_226393232.1">
    <property type="nucleotide sequence ID" value="NZ_JADCKB010000020.1"/>
</dbReference>
<dbReference type="Proteomes" id="UP000806542">
    <property type="component" value="Unassembled WGS sequence"/>
</dbReference>
<organism evidence="1 2">
    <name type="scientific">Ructibacterium gallinarum</name>
    <dbReference type="NCBI Taxonomy" id="2779355"/>
    <lineage>
        <taxon>Bacteria</taxon>
        <taxon>Bacillati</taxon>
        <taxon>Bacillota</taxon>
        <taxon>Clostridia</taxon>
        <taxon>Eubacteriales</taxon>
        <taxon>Oscillospiraceae</taxon>
        <taxon>Ructibacterium</taxon>
    </lineage>
</organism>
<accession>A0A9D5RC55</accession>
<keyword evidence="2" id="KW-1185">Reference proteome</keyword>
<proteinExistence type="predicted"/>
<reference evidence="1" key="1">
    <citation type="submission" date="2020-10" db="EMBL/GenBank/DDBJ databases">
        <title>ChiBAC.</title>
        <authorList>
            <person name="Zenner C."/>
            <person name="Hitch T.C.A."/>
            <person name="Clavel T."/>
        </authorList>
    </citation>
    <scope>NUCLEOTIDE SEQUENCE</scope>
    <source>
        <strain evidence="1">DSM 107454</strain>
    </source>
</reference>